<dbReference type="PANTHER" id="PTHR33164">
    <property type="entry name" value="TRANSCRIPTIONAL REGULATOR, MARR FAMILY"/>
    <property type="match status" value="1"/>
</dbReference>
<dbReference type="SMART" id="SM00347">
    <property type="entry name" value="HTH_MARR"/>
    <property type="match status" value="1"/>
</dbReference>
<dbReference type="InterPro" id="IPR000835">
    <property type="entry name" value="HTH_MarR-typ"/>
</dbReference>
<dbReference type="RefSeq" id="WP_204906204.1">
    <property type="nucleotide sequence ID" value="NZ_JACJKS010000006.1"/>
</dbReference>
<evidence type="ECO:0000259" key="1">
    <source>
        <dbReference type="PROSITE" id="PS50995"/>
    </source>
</evidence>
<proteinExistence type="predicted"/>
<accession>A0A938XBV8</accession>
<reference evidence="2" key="1">
    <citation type="submission" date="2020-08" db="EMBL/GenBank/DDBJ databases">
        <authorList>
            <person name="Cejkova D."/>
            <person name="Kubasova T."/>
            <person name="Jahodarova E."/>
            <person name="Rychlik I."/>
        </authorList>
    </citation>
    <scope>NUCLEOTIDE SEQUENCE</scope>
    <source>
        <strain evidence="2">An582</strain>
    </source>
</reference>
<comment type="caution">
    <text evidence="2">The sequence shown here is derived from an EMBL/GenBank/DDBJ whole genome shotgun (WGS) entry which is preliminary data.</text>
</comment>
<gene>
    <name evidence="2" type="ORF">H6A20_05835</name>
</gene>
<evidence type="ECO:0000313" key="3">
    <source>
        <dbReference type="Proteomes" id="UP000705508"/>
    </source>
</evidence>
<dbReference type="EMBL" id="JACJKS010000006">
    <property type="protein sequence ID" value="MBM6948177.1"/>
    <property type="molecule type" value="Genomic_DNA"/>
</dbReference>
<dbReference type="PROSITE" id="PS50995">
    <property type="entry name" value="HTH_MARR_2"/>
    <property type="match status" value="1"/>
</dbReference>
<feature type="domain" description="HTH marR-type" evidence="1">
    <location>
        <begin position="9"/>
        <end position="141"/>
    </location>
</feature>
<dbReference type="Gene3D" id="1.10.10.10">
    <property type="entry name" value="Winged helix-like DNA-binding domain superfamily/Winged helix DNA-binding domain"/>
    <property type="match status" value="1"/>
</dbReference>
<protein>
    <submittedName>
        <fullName evidence="2">MarR family transcriptional regulator</fullName>
    </submittedName>
</protein>
<sequence>MSDRLNGKNMPIQMLLMRSGHLLKYQMFSLLEQYDMNPGQVGVLFILERYGNLSQRQLARIAGISPPSMTVALRKMEEKGLIGRTPDADDQRKIRIDLTDAGRARIGDMRQLLYRTQERMLDGFCEEEKLLLRRFLLQIEDNILHSGDMEEADLSGIFRRMHQKNEF</sequence>
<reference evidence="2" key="2">
    <citation type="journal article" date="2021" name="Sci. Rep.">
        <title>The distribution of antibiotic resistance genes in chicken gut microbiota commensals.</title>
        <authorList>
            <person name="Juricova H."/>
            <person name="Matiasovicova J."/>
            <person name="Kubasova T."/>
            <person name="Cejkova D."/>
            <person name="Rychlik I."/>
        </authorList>
    </citation>
    <scope>NUCLEOTIDE SEQUENCE</scope>
    <source>
        <strain evidence="2">An582</strain>
    </source>
</reference>
<evidence type="ECO:0000313" key="2">
    <source>
        <dbReference type="EMBL" id="MBM6948177.1"/>
    </source>
</evidence>
<dbReference type="GO" id="GO:0006950">
    <property type="term" value="P:response to stress"/>
    <property type="evidence" value="ECO:0007669"/>
    <property type="project" value="TreeGrafter"/>
</dbReference>
<dbReference type="SUPFAM" id="SSF46785">
    <property type="entry name" value="Winged helix' DNA-binding domain"/>
    <property type="match status" value="1"/>
</dbReference>
<dbReference type="InterPro" id="IPR036388">
    <property type="entry name" value="WH-like_DNA-bd_sf"/>
</dbReference>
<organism evidence="2 3">
    <name type="scientific">Mordavella massiliensis</name>
    <dbReference type="NCBI Taxonomy" id="1871024"/>
    <lineage>
        <taxon>Bacteria</taxon>
        <taxon>Bacillati</taxon>
        <taxon>Bacillota</taxon>
        <taxon>Clostridia</taxon>
        <taxon>Eubacteriales</taxon>
        <taxon>Clostridiaceae</taxon>
        <taxon>Mordavella</taxon>
    </lineage>
</organism>
<name>A0A938XBV8_9CLOT</name>
<dbReference type="Pfam" id="PF01047">
    <property type="entry name" value="MarR"/>
    <property type="match status" value="1"/>
</dbReference>
<dbReference type="InterPro" id="IPR036390">
    <property type="entry name" value="WH_DNA-bd_sf"/>
</dbReference>
<dbReference type="PANTHER" id="PTHR33164:SF13">
    <property type="entry name" value="4-HYDROXYPHENYLACETATE CATABOLISM PROTEIN"/>
    <property type="match status" value="1"/>
</dbReference>
<dbReference type="AlphaFoldDB" id="A0A938XBV8"/>
<dbReference type="GO" id="GO:0003700">
    <property type="term" value="F:DNA-binding transcription factor activity"/>
    <property type="evidence" value="ECO:0007669"/>
    <property type="project" value="InterPro"/>
</dbReference>
<dbReference type="InterPro" id="IPR039422">
    <property type="entry name" value="MarR/SlyA-like"/>
</dbReference>
<dbReference type="PRINTS" id="PR00598">
    <property type="entry name" value="HTHMARR"/>
</dbReference>
<dbReference type="Proteomes" id="UP000705508">
    <property type="component" value="Unassembled WGS sequence"/>
</dbReference>